<organism evidence="4 5">
    <name type="scientific">Galendromus occidentalis</name>
    <name type="common">western predatory mite</name>
    <dbReference type="NCBI Taxonomy" id="34638"/>
    <lineage>
        <taxon>Eukaryota</taxon>
        <taxon>Metazoa</taxon>
        <taxon>Ecdysozoa</taxon>
        <taxon>Arthropoda</taxon>
        <taxon>Chelicerata</taxon>
        <taxon>Arachnida</taxon>
        <taxon>Acari</taxon>
        <taxon>Parasitiformes</taxon>
        <taxon>Mesostigmata</taxon>
        <taxon>Gamasina</taxon>
        <taxon>Phytoseioidea</taxon>
        <taxon>Phytoseiidae</taxon>
        <taxon>Typhlodrominae</taxon>
        <taxon>Galendromus</taxon>
    </lineage>
</organism>
<feature type="compositionally biased region" description="Low complexity" evidence="2">
    <location>
        <begin position="749"/>
        <end position="758"/>
    </location>
</feature>
<dbReference type="SMART" id="SM01041">
    <property type="entry name" value="BRO1"/>
    <property type="match status" value="1"/>
</dbReference>
<dbReference type="AlphaFoldDB" id="A0AAJ6QY56"/>
<feature type="region of interest" description="Disordered" evidence="2">
    <location>
        <begin position="727"/>
        <end position="772"/>
    </location>
</feature>
<feature type="compositionally biased region" description="Low complexity" evidence="2">
    <location>
        <begin position="807"/>
        <end position="822"/>
    </location>
</feature>
<accession>A0AAJ6QY56</accession>
<keyword evidence="4" id="KW-1185">Reference proteome</keyword>
<dbReference type="Pfam" id="PF03097">
    <property type="entry name" value="BRO1"/>
    <property type="match status" value="1"/>
</dbReference>
<dbReference type="GO" id="GO:0000281">
    <property type="term" value="P:mitotic cytokinesis"/>
    <property type="evidence" value="ECO:0007669"/>
    <property type="project" value="TreeGrafter"/>
</dbReference>
<feature type="coiled-coil region" evidence="1">
    <location>
        <begin position="562"/>
        <end position="589"/>
    </location>
</feature>
<dbReference type="Pfam" id="PF13949">
    <property type="entry name" value="ALIX_LYPXL_bnd"/>
    <property type="match status" value="1"/>
</dbReference>
<evidence type="ECO:0000256" key="2">
    <source>
        <dbReference type="SAM" id="MobiDB-lite"/>
    </source>
</evidence>
<dbReference type="PANTHER" id="PTHR23030:SF39">
    <property type="entry name" value="PROGRAMMED CELL DEATH 6-INTERACTING PROTEIN"/>
    <property type="match status" value="1"/>
</dbReference>
<evidence type="ECO:0000313" key="5">
    <source>
        <dbReference type="RefSeq" id="XP_003747646.1"/>
    </source>
</evidence>
<dbReference type="GO" id="GO:0005768">
    <property type="term" value="C:endosome"/>
    <property type="evidence" value="ECO:0007669"/>
    <property type="project" value="TreeGrafter"/>
</dbReference>
<dbReference type="InterPro" id="IPR038499">
    <property type="entry name" value="BRO1_sf"/>
</dbReference>
<name>A0AAJ6QY56_9ACAR</name>
<dbReference type="RefSeq" id="XP_003747646.1">
    <property type="nucleotide sequence ID" value="XM_003747598.2"/>
</dbReference>
<reference evidence="5" key="1">
    <citation type="submission" date="2025-08" db="UniProtKB">
        <authorList>
            <consortium name="RefSeq"/>
        </authorList>
    </citation>
    <scope>IDENTIFICATION</scope>
</reference>
<evidence type="ECO:0000313" key="4">
    <source>
        <dbReference type="Proteomes" id="UP000694867"/>
    </source>
</evidence>
<dbReference type="InterPro" id="IPR004328">
    <property type="entry name" value="BRO1_dom"/>
</dbReference>
<feature type="region of interest" description="Disordered" evidence="2">
    <location>
        <begin position="799"/>
        <end position="830"/>
    </location>
</feature>
<dbReference type="KEGG" id="goe:100906281"/>
<protein>
    <submittedName>
        <fullName evidence="5">Programmed cell death 6-interacting protein</fullName>
    </submittedName>
</protein>
<dbReference type="Gene3D" id="1.25.40.280">
    <property type="entry name" value="alix/aip1 like domains"/>
    <property type="match status" value="1"/>
</dbReference>
<dbReference type="Gene3D" id="1.20.140.50">
    <property type="entry name" value="alix/aip1 like domains"/>
    <property type="match status" value="1"/>
</dbReference>
<sequence length="830" mass="92187">MAGYLAIPLKKTSEVDLIKPLTNIFSGMYTGSNEKEEYTAALTRLNSMRKSATWKTLDKHQASVDAMATYYDQLCALESKIPVQDVQVHFKWKDAFNKGGFFGSSISLTLMCLGYEKSCILFNYGAMLSQIAAGHGADISDDESLKTSTKYFQMAAGVYHHLRTFAQTVTQESLTADLHPDTLTVLYTICLAQAQEGFYHKATKDGKKDSLLAQVASQCEDLYADALKLMSRDHLRCIFEKDWFTVLGIKEHAFKAVTHYHKALQARADKEVGEELARLQVALENFRVVQTKMQQNTTVPLGDHFLEMLRKANRYYEDTKKDNDFIYHARIPEIKQLGTIRPAAVAKAIALSSPLMPVEKRENLFDALLPISVSQGCQKVEFRRSELVTVELSKLKQATQVLNGVLASLNLPAAIEDVAGGAQLPPSIQRKAQEVKDKGGLKALEAKMNELGPQLQRNREIVEESKNMLDDEERSDQNLKNQFKEKWTRLPSSNLNQPMRETLKKYTSIIDKAVAADKVVQQKFQAHRYAMVLLGGSESELSGNIPQGPVASAGNAPETATLKTLMQQVEKLGNEREVLEHEIKSTTLDMKDQFLQALAADGAINETAMTAEAIGRAFGPLQERVKESLETQETLIVQIQSAHQEFMKRNGGGGDKREDVLKNLAAAHSAFTEIMGNLDEGLKFYGELTILLLNHQTKINDFCFARKTEKEELVKDLTKSLAGAASLPAGSAVPSQPPTYQTNAPPTAPSTTTHEAPAQSNPSVPLPYPQQPQGMPQPFYAYPSYPMYQVPMPGGYNPYAMPPGYQPPYNAQQPPYMQYPGQYHPPPPPQ</sequence>
<gene>
    <name evidence="5" type="primary">LOC100906281</name>
</gene>
<dbReference type="Gene3D" id="1.20.120.560">
    <property type="entry name" value="alix/aip1 in complex with the ypdl late domain"/>
    <property type="match status" value="1"/>
</dbReference>
<dbReference type="GeneID" id="100906281"/>
<keyword evidence="1" id="KW-0175">Coiled coil</keyword>
<dbReference type="CTD" id="43330"/>
<evidence type="ECO:0000259" key="3">
    <source>
        <dbReference type="PROSITE" id="PS51180"/>
    </source>
</evidence>
<dbReference type="PROSITE" id="PS51180">
    <property type="entry name" value="BRO1"/>
    <property type="match status" value="1"/>
</dbReference>
<dbReference type="Proteomes" id="UP000694867">
    <property type="component" value="Unplaced"/>
</dbReference>
<dbReference type="PANTHER" id="PTHR23030">
    <property type="entry name" value="PCD6 INTERACTING PROTEIN-RELATED"/>
    <property type="match status" value="1"/>
</dbReference>
<evidence type="ECO:0000256" key="1">
    <source>
        <dbReference type="SAM" id="Coils"/>
    </source>
</evidence>
<proteinExistence type="predicted"/>
<dbReference type="InterPro" id="IPR025304">
    <property type="entry name" value="ALIX_V_dom"/>
</dbReference>
<feature type="domain" description="BRO1" evidence="3">
    <location>
        <begin position="3"/>
        <end position="402"/>
    </location>
</feature>